<dbReference type="PANTHER" id="PTHR46825:SF9">
    <property type="entry name" value="BETA-LACTAMASE-RELATED DOMAIN-CONTAINING PROTEIN"/>
    <property type="match status" value="1"/>
</dbReference>
<gene>
    <name evidence="2" type="ORF">MGWOODY_Smn1067</name>
</gene>
<organism evidence="2">
    <name type="scientific">hydrothermal vent metagenome</name>
    <dbReference type="NCBI Taxonomy" id="652676"/>
    <lineage>
        <taxon>unclassified sequences</taxon>
        <taxon>metagenomes</taxon>
        <taxon>ecological metagenomes</taxon>
    </lineage>
</organism>
<accession>A0A170PMN1</accession>
<proteinExistence type="predicted"/>
<dbReference type="InterPro" id="IPR012338">
    <property type="entry name" value="Beta-lactam/transpept-like"/>
</dbReference>
<dbReference type="PANTHER" id="PTHR46825">
    <property type="entry name" value="D-ALANYL-D-ALANINE-CARBOXYPEPTIDASE/ENDOPEPTIDASE AMPH"/>
    <property type="match status" value="1"/>
</dbReference>
<dbReference type="InterPro" id="IPR050491">
    <property type="entry name" value="AmpC-like"/>
</dbReference>
<dbReference type="Gene3D" id="3.40.710.10">
    <property type="entry name" value="DD-peptidase/beta-lactamase superfamily"/>
    <property type="match status" value="1"/>
</dbReference>
<dbReference type="InterPro" id="IPR001466">
    <property type="entry name" value="Beta-lactam-related"/>
</dbReference>
<keyword evidence="2" id="KW-0378">Hydrolase</keyword>
<reference evidence="2" key="1">
    <citation type="submission" date="2015-10" db="EMBL/GenBank/DDBJ databases">
        <authorList>
            <person name="Gilbert D.G."/>
        </authorList>
    </citation>
    <scope>NUCLEOTIDE SEQUENCE</scope>
</reference>
<evidence type="ECO:0000313" key="2">
    <source>
        <dbReference type="EMBL" id="CUS43042.1"/>
    </source>
</evidence>
<evidence type="ECO:0000259" key="1">
    <source>
        <dbReference type="Pfam" id="PF00144"/>
    </source>
</evidence>
<dbReference type="AlphaFoldDB" id="A0A170PMN1"/>
<dbReference type="Pfam" id="PF00144">
    <property type="entry name" value="Beta-lactamase"/>
    <property type="match status" value="1"/>
</dbReference>
<protein>
    <submittedName>
        <fullName evidence="2">Beta-lactamase</fullName>
        <ecNumber evidence="2">3.5.2.6</ecNumber>
    </submittedName>
</protein>
<sequence>MPARFSTRILIVLAALLLPCAPAAHASPSAAAPATDPRIGALLEPWSKADGPGVQVSVMLDGKVVGSFATGGADLEHGIPVTPDSVFHAASLSKQITAFAILLLEQDGLLSIDDPLTRHIPEAAPLGPVTLRQLLNHTSGLRDQYTLMAAAGWRAEDLLTDGQAVAMLIGQRGANFAPGTQYQYINSDYTLLAEIVRRLSGKSLDAFCRERIFLPLGMEHTRFQDDVTAIIPGRAESYRRTRTGYARSPLSYTLTGPTGLATTAGDLGRWARNFETATIGSPRLFRRMEERGVLRDGTVNAYAIGQEYRRWHGLDVWMHGGRDAGFRSFLLRVPGERFSVAVLGNVADLNSARLAFALADIYLADRPGYRVEPAAAPAAPTPRQLASYAGAYELFPGLIFTVSTDGKRLLFAPLGDDKPAALPALSGDRFALDAKADIALEFPAPVKGKTPHLVYRVGMDGFLVAPRIDLKPFAPSGARLADYAGRYWSEELKTAYDLIVKDGRLIARHPRRDDIGLTPYQPDTFSSAEFFFERLVFERGPDGSVTGMLVSGPVAENMRFVRKPNGAPR</sequence>
<dbReference type="GO" id="GO:0008800">
    <property type="term" value="F:beta-lactamase activity"/>
    <property type="evidence" value="ECO:0007669"/>
    <property type="project" value="UniProtKB-EC"/>
</dbReference>
<name>A0A170PMN1_9ZZZZ</name>
<dbReference type="EMBL" id="CZQE01000001">
    <property type="protein sequence ID" value="CUS43042.1"/>
    <property type="molecule type" value="Genomic_DNA"/>
</dbReference>
<dbReference type="EC" id="3.5.2.6" evidence="2"/>
<feature type="domain" description="Beta-lactamase-related" evidence="1">
    <location>
        <begin position="50"/>
        <end position="350"/>
    </location>
</feature>
<dbReference type="SUPFAM" id="SSF56601">
    <property type="entry name" value="beta-lactamase/transpeptidase-like"/>
    <property type="match status" value="1"/>
</dbReference>